<comment type="caution">
    <text evidence="4">The sequence shown here is derived from an EMBL/GenBank/DDBJ whole genome shotgun (WGS) entry which is preliminary data.</text>
</comment>
<accession>A0A7K1LBA4</accession>
<feature type="compositionally biased region" description="Basic and acidic residues" evidence="1">
    <location>
        <begin position="19"/>
        <end position="47"/>
    </location>
</feature>
<feature type="transmembrane region" description="Helical" evidence="2">
    <location>
        <begin position="67"/>
        <end position="89"/>
    </location>
</feature>
<dbReference type="SUPFAM" id="SSF52540">
    <property type="entry name" value="P-loop containing nucleoside triphosphate hydrolases"/>
    <property type="match status" value="1"/>
</dbReference>
<reference evidence="4 5" key="1">
    <citation type="submission" date="2019-11" db="EMBL/GenBank/DDBJ databases">
        <authorList>
            <person name="Cao P."/>
        </authorList>
    </citation>
    <scope>NUCLEOTIDE SEQUENCE [LARGE SCALE GENOMIC DNA]</scope>
    <source>
        <strain evidence="4 5">NEAU-AAG5</strain>
    </source>
</reference>
<feature type="region of interest" description="Disordered" evidence="1">
    <location>
        <begin position="1"/>
        <end position="54"/>
    </location>
</feature>
<dbReference type="Proteomes" id="UP000432015">
    <property type="component" value="Unassembled WGS sequence"/>
</dbReference>
<evidence type="ECO:0000256" key="2">
    <source>
        <dbReference type="SAM" id="Phobius"/>
    </source>
</evidence>
<evidence type="ECO:0000313" key="4">
    <source>
        <dbReference type="EMBL" id="MUN41709.1"/>
    </source>
</evidence>
<dbReference type="InterPro" id="IPR027417">
    <property type="entry name" value="P-loop_NTPase"/>
</dbReference>
<evidence type="ECO:0000256" key="1">
    <source>
        <dbReference type="SAM" id="MobiDB-lite"/>
    </source>
</evidence>
<keyword evidence="5" id="KW-1185">Reference proteome</keyword>
<gene>
    <name evidence="4" type="ORF">GNZ18_34760</name>
</gene>
<dbReference type="EMBL" id="WOFH01000015">
    <property type="protein sequence ID" value="MUN41709.1"/>
    <property type="molecule type" value="Genomic_DNA"/>
</dbReference>
<keyword evidence="2" id="KW-1133">Transmembrane helix</keyword>
<protein>
    <submittedName>
        <fullName evidence="4">NACHT domain-containing protein</fullName>
    </submittedName>
</protein>
<proteinExistence type="predicted"/>
<sequence length="1216" mass="134521">MTCADRPGAAMMAAMTGQHTDDDREGAEREGTERIADEVSGRSRRDLANGADTATTARRAGGPLAKYVFGVLTAGLAMVSAAVASNQILNDDKWALKWVLPALAFTTLGLVVTAAPERAVAVPRRVSRREYRRRVHASTEQMETVGVVTQAEYVLRTRQVYVDVALQPLPVTQASSDTGVGRPSGVAPQEAGVRVSLASFLAPARVLAVLGAAGSGKTTLARYTALDLAEREWRPWRHRFWRRRPLPLLLYLRDHAETILTGSQEGGRRIGLADAAAAARWLDGVVTAGWLERQLGRDRCVVLLDGLDEVADGADRKRVVDWVERQIARYPGNAFVITSRPHGYEDNRLANAEILRVQRFTTDQIREFLHAWYRAIEHRARQGDRTQIDRDAAAAAQDLFDRVNALPALYDLAANPLLLTMIANVHRYGGQLPAGRAALYAEICLVLVHRRQDVRDIIIDPKVDALTGQQKQLIVQELAWHMMRHKLRDISITEASRAVRAVLRRTNPDLAPEVFLNYVRRVGLLAEHRYGHYGFVHLTLQEHLAAESAREPRHEARRQLLITSVNDPWWRETILLWAAGTDATPLVQACLQARSVNALSLAYALDAQAREIDPDLREQLNQILPLTPTNPEEARLLDGIAADRLLHTTHSLPGGTRLCATPVTTDLWNRYTAHTNAPPIVSGTTQGPWSADIQGLLTWLNALNPDTPYRLPTPQEAHQAFAQGHHPDLTAIWASTPGQTPSLVLHPGQPHPYVPTAEKTRNLPDLIAACIWPLIHLVHRASPHPLSRLLRYGRPRNLSDPIDQVIHVLDLLLALNRALDTARNFDHTLALDPDRDLNQVLDRDRALNLALDLARDLDRNLARALKLASDLDLDLALSPARALDLARAFARDLARALHNAHDLARDLARARGLALDRAYDLARAPALDSARDLERVLGHARDLARDLDPDLGLEIDRNIGLDVVLDIALEVDRAVDRDLDDDFDLALDHDLAVDLALDLARDLALALALDRDLDRDLARDLALDRDLALGLDRGLDRDLAVARMVGTVLDDVDLPTQFSLARSCVDLVGHYFANVDRRTPRPGRTRQPALGAGFRLFLTHELDKTGSFRSPADDPTAVLQRLINVQNSNPAPLAPEVDRMLKGALRLLDPLVERSRPIRPTDLVFASMLVMAAISRLQEKKRVHVELIRELTSTLATLIALISTTPTGVAVVLARA</sequence>
<evidence type="ECO:0000313" key="5">
    <source>
        <dbReference type="Proteomes" id="UP000432015"/>
    </source>
</evidence>
<keyword evidence="2" id="KW-0812">Transmembrane</keyword>
<dbReference type="PROSITE" id="PS50837">
    <property type="entry name" value="NACHT"/>
    <property type="match status" value="1"/>
</dbReference>
<evidence type="ECO:0000259" key="3">
    <source>
        <dbReference type="PROSITE" id="PS50837"/>
    </source>
</evidence>
<feature type="domain" description="NACHT" evidence="3">
    <location>
        <begin position="205"/>
        <end position="341"/>
    </location>
</feature>
<dbReference type="PANTHER" id="PTHR46844">
    <property type="entry name" value="SLR5058 PROTEIN"/>
    <property type="match status" value="1"/>
</dbReference>
<organism evidence="4 5">
    <name type="scientific">Actinomadura litoris</name>
    <dbReference type="NCBI Taxonomy" id="2678616"/>
    <lineage>
        <taxon>Bacteria</taxon>
        <taxon>Bacillati</taxon>
        <taxon>Actinomycetota</taxon>
        <taxon>Actinomycetes</taxon>
        <taxon>Streptosporangiales</taxon>
        <taxon>Thermomonosporaceae</taxon>
        <taxon>Actinomadura</taxon>
    </lineage>
</organism>
<name>A0A7K1LBA4_9ACTN</name>
<feature type="transmembrane region" description="Helical" evidence="2">
    <location>
        <begin position="1191"/>
        <end position="1214"/>
    </location>
</feature>
<dbReference type="InterPro" id="IPR007111">
    <property type="entry name" value="NACHT_NTPase"/>
</dbReference>
<dbReference type="AlphaFoldDB" id="A0A7K1LBA4"/>
<dbReference type="Gene3D" id="3.40.50.300">
    <property type="entry name" value="P-loop containing nucleotide triphosphate hydrolases"/>
    <property type="match status" value="1"/>
</dbReference>
<feature type="transmembrane region" description="Helical" evidence="2">
    <location>
        <begin position="95"/>
        <end position="115"/>
    </location>
</feature>
<keyword evidence="2" id="KW-0472">Membrane</keyword>
<dbReference type="InterPro" id="IPR003593">
    <property type="entry name" value="AAA+_ATPase"/>
</dbReference>
<dbReference type="Pfam" id="PF05729">
    <property type="entry name" value="NACHT"/>
    <property type="match status" value="1"/>
</dbReference>
<dbReference type="PANTHER" id="PTHR46844:SF1">
    <property type="entry name" value="SLR5058 PROTEIN"/>
    <property type="match status" value="1"/>
</dbReference>
<dbReference type="SMART" id="SM00382">
    <property type="entry name" value="AAA"/>
    <property type="match status" value="1"/>
</dbReference>